<evidence type="ECO:0000313" key="4">
    <source>
        <dbReference type="Proteomes" id="UP000267096"/>
    </source>
</evidence>
<dbReference type="WBParaSite" id="ASIM_0000815301-mRNA-1">
    <property type="protein sequence ID" value="ASIM_0000815301-mRNA-1"/>
    <property type="gene ID" value="ASIM_0000815301"/>
</dbReference>
<evidence type="ECO:0000256" key="1">
    <source>
        <dbReference type="ARBA" id="ARBA00022473"/>
    </source>
</evidence>
<organism evidence="5">
    <name type="scientific">Anisakis simplex</name>
    <name type="common">Herring worm</name>
    <dbReference type="NCBI Taxonomy" id="6269"/>
    <lineage>
        <taxon>Eukaryota</taxon>
        <taxon>Metazoa</taxon>
        <taxon>Ecdysozoa</taxon>
        <taxon>Nematoda</taxon>
        <taxon>Chromadorea</taxon>
        <taxon>Rhabditida</taxon>
        <taxon>Spirurina</taxon>
        <taxon>Ascaridomorpha</taxon>
        <taxon>Ascaridoidea</taxon>
        <taxon>Anisakidae</taxon>
        <taxon>Anisakis</taxon>
        <taxon>Anisakis simplex complex</taxon>
    </lineage>
</organism>
<dbReference type="OrthoDB" id="19014at2759"/>
<dbReference type="InterPro" id="IPR051226">
    <property type="entry name" value="PP1_Regulatory_Subunit"/>
</dbReference>
<dbReference type="AlphaFoldDB" id="A0A0M3JKH9"/>
<reference evidence="5" key="1">
    <citation type="submission" date="2017-02" db="UniProtKB">
        <authorList>
            <consortium name="WormBaseParasite"/>
        </authorList>
    </citation>
    <scope>IDENTIFICATION</scope>
</reference>
<evidence type="ECO:0000256" key="2">
    <source>
        <dbReference type="ARBA" id="ARBA00022737"/>
    </source>
</evidence>
<name>A0A0M3JKH9_ANISI</name>
<dbReference type="PANTHER" id="PTHR24179:SF21">
    <property type="entry name" value="MYOSIN BINDING SUBUNIT, ISOFORM O"/>
    <property type="match status" value="1"/>
</dbReference>
<reference evidence="3 4" key="2">
    <citation type="submission" date="2018-11" db="EMBL/GenBank/DDBJ databases">
        <authorList>
            <consortium name="Pathogen Informatics"/>
        </authorList>
    </citation>
    <scope>NUCLEOTIDE SEQUENCE [LARGE SCALE GENOMIC DNA]</scope>
</reference>
<sequence>MVGADIAITNSDKELAVDLAEEDDCRNALEDEHQRRNVDPDQSRNREMMLMRRDAEEWLREGVYGDRPHPKTLASALHVAAAKGYLPCLRLIMANDVGDYR</sequence>
<dbReference type="GO" id="GO:0005737">
    <property type="term" value="C:cytoplasm"/>
    <property type="evidence" value="ECO:0007669"/>
    <property type="project" value="TreeGrafter"/>
</dbReference>
<accession>A0A0M3JKH9</accession>
<dbReference type="PANTHER" id="PTHR24179">
    <property type="entry name" value="PROTEIN PHOSPHATASE 1 REGULATORY SUBUNIT 12"/>
    <property type="match status" value="1"/>
</dbReference>
<protein>
    <submittedName>
        <fullName evidence="5">ANK_REP_REGION domain-containing protein</fullName>
    </submittedName>
</protein>
<keyword evidence="1" id="KW-0217">Developmental protein</keyword>
<gene>
    <name evidence="3" type="ORF">ASIM_LOCUS7918</name>
</gene>
<dbReference type="EMBL" id="UYRR01020185">
    <property type="protein sequence ID" value="VDK30358.1"/>
    <property type="molecule type" value="Genomic_DNA"/>
</dbReference>
<evidence type="ECO:0000313" key="5">
    <source>
        <dbReference type="WBParaSite" id="ASIM_0000815301-mRNA-1"/>
    </source>
</evidence>
<dbReference type="GO" id="GO:0004857">
    <property type="term" value="F:enzyme inhibitor activity"/>
    <property type="evidence" value="ECO:0007669"/>
    <property type="project" value="TreeGrafter"/>
</dbReference>
<keyword evidence="2" id="KW-0677">Repeat</keyword>
<dbReference type="Gene3D" id="1.25.40.20">
    <property type="entry name" value="Ankyrin repeat-containing domain"/>
    <property type="match status" value="1"/>
</dbReference>
<dbReference type="GO" id="GO:0019208">
    <property type="term" value="F:phosphatase regulator activity"/>
    <property type="evidence" value="ECO:0007669"/>
    <property type="project" value="TreeGrafter"/>
</dbReference>
<evidence type="ECO:0000313" key="3">
    <source>
        <dbReference type="EMBL" id="VDK30358.1"/>
    </source>
</evidence>
<dbReference type="InterPro" id="IPR036770">
    <property type="entry name" value="Ankyrin_rpt-contain_sf"/>
</dbReference>
<dbReference type="Proteomes" id="UP000267096">
    <property type="component" value="Unassembled WGS sequence"/>
</dbReference>
<keyword evidence="4" id="KW-1185">Reference proteome</keyword>
<proteinExistence type="predicted"/>